<evidence type="ECO:0000313" key="2">
    <source>
        <dbReference type="EMBL" id="KAJ8410433.1"/>
    </source>
</evidence>
<accession>A0AAD7SY29</accession>
<dbReference type="EMBL" id="JAINUG010000026">
    <property type="protein sequence ID" value="KAJ8410433.1"/>
    <property type="molecule type" value="Genomic_DNA"/>
</dbReference>
<reference evidence="2" key="1">
    <citation type="journal article" date="2023" name="Science">
        <title>Genome structures resolve the early diversification of teleost fishes.</title>
        <authorList>
            <person name="Parey E."/>
            <person name="Louis A."/>
            <person name="Montfort J."/>
            <person name="Bouchez O."/>
            <person name="Roques C."/>
            <person name="Iampietro C."/>
            <person name="Lluch J."/>
            <person name="Castinel A."/>
            <person name="Donnadieu C."/>
            <person name="Desvignes T."/>
            <person name="Floi Bucao C."/>
            <person name="Jouanno E."/>
            <person name="Wen M."/>
            <person name="Mejri S."/>
            <person name="Dirks R."/>
            <person name="Jansen H."/>
            <person name="Henkel C."/>
            <person name="Chen W.J."/>
            <person name="Zahm M."/>
            <person name="Cabau C."/>
            <person name="Klopp C."/>
            <person name="Thompson A.W."/>
            <person name="Robinson-Rechavi M."/>
            <person name="Braasch I."/>
            <person name="Lecointre G."/>
            <person name="Bobe J."/>
            <person name="Postlethwait J.H."/>
            <person name="Berthelot C."/>
            <person name="Roest Crollius H."/>
            <person name="Guiguen Y."/>
        </authorList>
    </citation>
    <scope>NUCLEOTIDE SEQUENCE</scope>
    <source>
        <strain evidence="2">NC1722</strain>
    </source>
</reference>
<comment type="caution">
    <text evidence="2">The sequence shown here is derived from an EMBL/GenBank/DDBJ whole genome shotgun (WGS) entry which is preliminary data.</text>
</comment>
<evidence type="ECO:0000256" key="1">
    <source>
        <dbReference type="SAM" id="MobiDB-lite"/>
    </source>
</evidence>
<sequence>MDESSMSKHITFRTKWQVLSTEEVWVSGTLYRFPFCSENVYQPSQRHRLLAHLESHRQRSVQHGNFTIFICRLDCHTMKHFHCCYCPKLYINWSDFIKHLRKCQQDNEARPETPPPAPIQPETTPSAPVELQTTPSAPVQLQTTPSAPVQLQTPPVQQKQVHGQKIRKVQCPHCTLWLSKQNLKRHIIRNHITVSRDITAESHLQSQCIDPDKGVYAVAKSFRGPCIPIHVQKKTWGTSHQLTCEVDLCSSQTDFQRRSGLRAIQCVHLPLYLLGCILFFVCKLTDTLMFDNKIVL</sequence>
<keyword evidence="3" id="KW-1185">Reference proteome</keyword>
<dbReference type="AlphaFoldDB" id="A0AAD7SY29"/>
<proteinExistence type="predicted"/>
<organism evidence="2 3">
    <name type="scientific">Aldrovandia affinis</name>
    <dbReference type="NCBI Taxonomy" id="143900"/>
    <lineage>
        <taxon>Eukaryota</taxon>
        <taxon>Metazoa</taxon>
        <taxon>Chordata</taxon>
        <taxon>Craniata</taxon>
        <taxon>Vertebrata</taxon>
        <taxon>Euteleostomi</taxon>
        <taxon>Actinopterygii</taxon>
        <taxon>Neopterygii</taxon>
        <taxon>Teleostei</taxon>
        <taxon>Notacanthiformes</taxon>
        <taxon>Halosauridae</taxon>
        <taxon>Aldrovandia</taxon>
    </lineage>
</organism>
<feature type="region of interest" description="Disordered" evidence="1">
    <location>
        <begin position="107"/>
        <end position="156"/>
    </location>
</feature>
<gene>
    <name evidence="2" type="ORF">AAFF_G00193370</name>
</gene>
<feature type="compositionally biased region" description="Polar residues" evidence="1">
    <location>
        <begin position="131"/>
        <end position="156"/>
    </location>
</feature>
<dbReference type="Proteomes" id="UP001221898">
    <property type="component" value="Unassembled WGS sequence"/>
</dbReference>
<name>A0AAD7SY29_9TELE</name>
<protein>
    <submittedName>
        <fullName evidence="2">Uncharacterized protein</fullName>
    </submittedName>
</protein>
<evidence type="ECO:0000313" key="3">
    <source>
        <dbReference type="Proteomes" id="UP001221898"/>
    </source>
</evidence>